<sequence length="233" mass="25973">MTEAEWLAGENLFDLYYFSRPLLSDRKAALFAVGCVRLTPLDAPHSVLRRASDVVEAAVDGQCDLDEVRSVNGAAGELCRSVVLDTPDHFKALAALRLTDTPVSSFVWQTALFLQKVLEDLPGTGGEPHAARRLHCRLLRDVVLQPFRGTRGQRLSRKRRQAKLSLLQREWRSATALGLAEGIYQDRAFDRMPILADALQDAGCENEDILSHCRQPGEHIRGCWVVDLLTGRN</sequence>
<organism evidence="1 2">
    <name type="scientific">Limnoglobus roseus</name>
    <dbReference type="NCBI Taxonomy" id="2598579"/>
    <lineage>
        <taxon>Bacteria</taxon>
        <taxon>Pseudomonadati</taxon>
        <taxon>Planctomycetota</taxon>
        <taxon>Planctomycetia</taxon>
        <taxon>Gemmatales</taxon>
        <taxon>Gemmataceae</taxon>
        <taxon>Limnoglobus</taxon>
    </lineage>
</organism>
<protein>
    <submittedName>
        <fullName evidence="1">SMI1/KNR4 family protein</fullName>
    </submittedName>
</protein>
<gene>
    <name evidence="1" type="ORF">PX52LOC_04672</name>
</gene>
<evidence type="ECO:0000313" key="1">
    <source>
        <dbReference type="EMBL" id="QEL17674.1"/>
    </source>
</evidence>
<proteinExistence type="predicted"/>
<accession>A0A5C1AKI7</accession>
<dbReference type="KEGG" id="lrs:PX52LOC_04672"/>
<name>A0A5C1AKI7_9BACT</name>
<dbReference type="Proteomes" id="UP000324974">
    <property type="component" value="Chromosome"/>
</dbReference>
<keyword evidence="2" id="KW-1185">Reference proteome</keyword>
<reference evidence="2" key="1">
    <citation type="submission" date="2019-08" db="EMBL/GenBank/DDBJ databases">
        <title>Limnoglobus roseus gen. nov., sp. nov., a novel freshwater planctomycete with a giant genome from the family Gemmataceae.</title>
        <authorList>
            <person name="Kulichevskaya I.S."/>
            <person name="Naumoff D.G."/>
            <person name="Miroshnikov K."/>
            <person name="Ivanova A."/>
            <person name="Philippov D.A."/>
            <person name="Hakobyan A."/>
            <person name="Rijpstra I.C."/>
            <person name="Sinninghe Damste J.S."/>
            <person name="Liesack W."/>
            <person name="Dedysh S.N."/>
        </authorList>
    </citation>
    <scope>NUCLEOTIDE SEQUENCE [LARGE SCALE GENOMIC DNA]</scope>
    <source>
        <strain evidence="2">PX52</strain>
    </source>
</reference>
<dbReference type="AlphaFoldDB" id="A0A5C1AKI7"/>
<dbReference type="EMBL" id="CP042425">
    <property type="protein sequence ID" value="QEL17674.1"/>
    <property type="molecule type" value="Genomic_DNA"/>
</dbReference>
<evidence type="ECO:0000313" key="2">
    <source>
        <dbReference type="Proteomes" id="UP000324974"/>
    </source>
</evidence>